<reference evidence="2" key="1">
    <citation type="journal article" date="2015" name="Nat. Genet.">
        <title>The pineapple genome and the evolution of CAM photosynthesis.</title>
        <authorList>
            <person name="Ming R."/>
            <person name="VanBuren R."/>
            <person name="Wai C.M."/>
            <person name="Tang H."/>
            <person name="Schatz M.C."/>
            <person name="Bowers J.E."/>
            <person name="Lyons E."/>
            <person name="Wang M.L."/>
            <person name="Chen J."/>
            <person name="Biggers E."/>
            <person name="Zhang J."/>
            <person name="Huang L."/>
            <person name="Zhang L."/>
            <person name="Miao W."/>
            <person name="Zhang J."/>
            <person name="Ye Z."/>
            <person name="Miao C."/>
            <person name="Lin Z."/>
            <person name="Wang H."/>
            <person name="Zhou H."/>
            <person name="Yim W.C."/>
            <person name="Priest H.D."/>
            <person name="Zheng C."/>
            <person name="Woodhouse M."/>
            <person name="Edger P.P."/>
            <person name="Guyot R."/>
            <person name="Guo H.B."/>
            <person name="Guo H."/>
            <person name="Zheng G."/>
            <person name="Singh R."/>
            <person name="Sharma A."/>
            <person name="Min X."/>
            <person name="Zheng Y."/>
            <person name="Lee H."/>
            <person name="Gurtowski J."/>
            <person name="Sedlazeck F.J."/>
            <person name="Harkess A."/>
            <person name="McKain M.R."/>
            <person name="Liao Z."/>
            <person name="Fang J."/>
            <person name="Liu J."/>
            <person name="Zhang X."/>
            <person name="Zhang Q."/>
            <person name="Hu W."/>
            <person name="Qin Y."/>
            <person name="Wang K."/>
            <person name="Chen L.Y."/>
            <person name="Shirley N."/>
            <person name="Lin Y.R."/>
            <person name="Liu L.Y."/>
            <person name="Hernandez A.G."/>
            <person name="Wright C.L."/>
            <person name="Bulone V."/>
            <person name="Tuskan G.A."/>
            <person name="Heath K."/>
            <person name="Zee F."/>
            <person name="Moore P.H."/>
            <person name="Sunkar R."/>
            <person name="Leebens-Mack J.H."/>
            <person name="Mockler T."/>
            <person name="Bennetzen J.L."/>
            <person name="Freeling M."/>
            <person name="Sankoff D."/>
            <person name="Paterson A.H."/>
            <person name="Zhu X."/>
            <person name="Yang X."/>
            <person name="Smith J.A."/>
            <person name="Cushman J.C."/>
            <person name="Paull R.E."/>
            <person name="Yu Q."/>
        </authorList>
    </citation>
    <scope>NUCLEOTIDE SEQUENCE [LARGE SCALE GENOMIC DNA]</scope>
    <source>
        <strain evidence="2">cv. F153</strain>
    </source>
</reference>
<dbReference type="AlphaFoldDB" id="A0A6P5FXS6"/>
<organism evidence="2 3">
    <name type="scientific">Ananas comosus</name>
    <name type="common">Pineapple</name>
    <name type="synonym">Ananas ananas</name>
    <dbReference type="NCBI Taxonomy" id="4615"/>
    <lineage>
        <taxon>Eukaryota</taxon>
        <taxon>Viridiplantae</taxon>
        <taxon>Streptophyta</taxon>
        <taxon>Embryophyta</taxon>
        <taxon>Tracheophyta</taxon>
        <taxon>Spermatophyta</taxon>
        <taxon>Magnoliopsida</taxon>
        <taxon>Liliopsida</taxon>
        <taxon>Poales</taxon>
        <taxon>Bromeliaceae</taxon>
        <taxon>Bromelioideae</taxon>
        <taxon>Ananas</taxon>
    </lineage>
</organism>
<evidence type="ECO:0000313" key="2">
    <source>
        <dbReference type="Proteomes" id="UP000515123"/>
    </source>
</evidence>
<dbReference type="PANTHER" id="PTHR46100:SF4">
    <property type="entry name" value="USPA DOMAIN-CONTAINING PROTEIN"/>
    <property type="match status" value="1"/>
</dbReference>
<dbReference type="InterPro" id="IPR006015">
    <property type="entry name" value="Universal_stress_UspA"/>
</dbReference>
<dbReference type="CDD" id="cd23659">
    <property type="entry name" value="USP_At3g01520-like"/>
    <property type="match status" value="1"/>
</dbReference>
<dbReference type="PANTHER" id="PTHR46100">
    <property type="entry name" value="IMP2'P"/>
    <property type="match status" value="1"/>
</dbReference>
<dbReference type="Proteomes" id="UP000515123">
    <property type="component" value="Linkage group 13"/>
</dbReference>
<sequence>MAAAEHGDGRRVGAALDFSRCSKAALRWAAENALRAGDHLIVVHVQKEARSDLGESLLWQDTGSPYIPLSELSEAGTAKKYGVKVDAETLDILNTISKDKEVQVIMKIYWGDAREKICEAINNIPLSYLIIGNRGFSKIKRILLGSVSEYVVSNATCPVTVIKSFDQEG</sequence>
<dbReference type="InterPro" id="IPR014729">
    <property type="entry name" value="Rossmann-like_a/b/a_fold"/>
</dbReference>
<dbReference type="FunFam" id="3.40.50.620:FF:000206">
    <property type="entry name" value="Universal stress protein family protein"/>
    <property type="match status" value="1"/>
</dbReference>
<evidence type="ECO:0000259" key="1">
    <source>
        <dbReference type="Pfam" id="PF00582"/>
    </source>
</evidence>
<dbReference type="GeneID" id="109719055"/>
<gene>
    <name evidence="3" type="primary">LOC109719055</name>
</gene>
<protein>
    <submittedName>
        <fullName evidence="3">Universal stress protein PHOS32-like</fullName>
    </submittedName>
</protein>
<keyword evidence="2" id="KW-1185">Reference proteome</keyword>
<accession>A0A6P5FXS6</accession>
<dbReference type="Gramene" id="Aco013707.1.mrna1">
    <property type="protein sequence ID" value="Aco013707.1.mrna1"/>
    <property type="gene ID" value="Aco013707.1.path1"/>
</dbReference>
<evidence type="ECO:0000313" key="3">
    <source>
        <dbReference type="RefSeq" id="XP_020101151.1"/>
    </source>
</evidence>
<reference evidence="3" key="2">
    <citation type="submission" date="2025-08" db="UniProtKB">
        <authorList>
            <consortium name="RefSeq"/>
        </authorList>
    </citation>
    <scope>IDENTIFICATION</scope>
    <source>
        <tissue evidence="3">Leaf</tissue>
    </source>
</reference>
<dbReference type="OrthoDB" id="843225at2759"/>
<dbReference type="Pfam" id="PF00582">
    <property type="entry name" value="Usp"/>
    <property type="match status" value="1"/>
</dbReference>
<dbReference type="RefSeq" id="XP_020101151.1">
    <property type="nucleotide sequence ID" value="XM_020245562.1"/>
</dbReference>
<feature type="domain" description="UspA" evidence="1">
    <location>
        <begin position="10"/>
        <end position="163"/>
    </location>
</feature>
<dbReference type="SUPFAM" id="SSF52402">
    <property type="entry name" value="Adenine nucleotide alpha hydrolases-like"/>
    <property type="match status" value="1"/>
</dbReference>
<name>A0A6P5FXS6_ANACO</name>
<dbReference type="InterPro" id="IPR006016">
    <property type="entry name" value="UspA"/>
</dbReference>
<dbReference type="PRINTS" id="PR01438">
    <property type="entry name" value="UNVRSLSTRESS"/>
</dbReference>
<proteinExistence type="predicted"/>
<dbReference type="Gene3D" id="3.40.50.620">
    <property type="entry name" value="HUPs"/>
    <property type="match status" value="1"/>
</dbReference>